<evidence type="ECO:0000256" key="6">
    <source>
        <dbReference type="ARBA" id="ARBA00022837"/>
    </source>
</evidence>
<dbReference type="Proteomes" id="UP000321820">
    <property type="component" value="Chromosome"/>
</dbReference>
<keyword evidence="6" id="KW-0106">Calcium</keyword>
<dbReference type="RefSeq" id="WP_147646130.1">
    <property type="nucleotide sequence ID" value="NZ_CP042806.1"/>
</dbReference>
<dbReference type="PANTHER" id="PTHR33938:SF15">
    <property type="entry name" value="FERULOYL ESTERASE B-RELATED"/>
    <property type="match status" value="1"/>
</dbReference>
<dbReference type="GO" id="GO:0046872">
    <property type="term" value="F:metal ion binding"/>
    <property type="evidence" value="ECO:0007669"/>
    <property type="project" value="UniProtKB-KW"/>
</dbReference>
<evidence type="ECO:0000313" key="9">
    <source>
        <dbReference type="EMBL" id="QEE26934.1"/>
    </source>
</evidence>
<dbReference type="Pfam" id="PF07519">
    <property type="entry name" value="Tannase"/>
    <property type="match status" value="2"/>
</dbReference>
<keyword evidence="4 8" id="KW-0732">Signal</keyword>
<dbReference type="GO" id="GO:0052689">
    <property type="term" value="F:carboxylic ester hydrolase activity"/>
    <property type="evidence" value="ECO:0007669"/>
    <property type="project" value="UniProtKB-KW"/>
</dbReference>
<dbReference type="PANTHER" id="PTHR33938">
    <property type="entry name" value="FERULOYL ESTERASE B-RELATED"/>
    <property type="match status" value="1"/>
</dbReference>
<protein>
    <submittedName>
        <fullName evidence="9">Tannase/feruloyl esterase family alpha/beta hydrolase</fullName>
    </submittedName>
</protein>
<dbReference type="AlphaFoldDB" id="A0A5B9E5S6"/>
<keyword evidence="5 9" id="KW-0378">Hydrolase</keyword>
<evidence type="ECO:0000256" key="7">
    <source>
        <dbReference type="ARBA" id="ARBA00023157"/>
    </source>
</evidence>
<dbReference type="SUPFAM" id="SSF53474">
    <property type="entry name" value="alpha/beta-Hydrolases"/>
    <property type="match status" value="1"/>
</dbReference>
<dbReference type="InterPro" id="IPR011118">
    <property type="entry name" value="Tannase/feruloyl_esterase"/>
</dbReference>
<evidence type="ECO:0000256" key="8">
    <source>
        <dbReference type="SAM" id="SignalP"/>
    </source>
</evidence>
<feature type="chain" id="PRO_5022726709" evidence="8">
    <location>
        <begin position="24"/>
        <end position="499"/>
    </location>
</feature>
<keyword evidence="7" id="KW-1015">Disulfide bond</keyword>
<comment type="similarity">
    <text evidence="1">Belongs to the tannase family.</text>
</comment>
<evidence type="ECO:0000256" key="2">
    <source>
        <dbReference type="ARBA" id="ARBA00022487"/>
    </source>
</evidence>
<dbReference type="InterPro" id="IPR029058">
    <property type="entry name" value="AB_hydrolase_fold"/>
</dbReference>
<dbReference type="Gene3D" id="3.40.50.1820">
    <property type="entry name" value="alpha/beta hydrolase"/>
    <property type="match status" value="1"/>
</dbReference>
<reference evidence="9 10" key="1">
    <citation type="submission" date="2019-08" db="EMBL/GenBank/DDBJ databases">
        <title>Complete genome sequence of Terriglobus albidus strain ORNL.</title>
        <authorList>
            <person name="Podar M."/>
        </authorList>
    </citation>
    <scope>NUCLEOTIDE SEQUENCE [LARGE SCALE GENOMIC DNA]</scope>
    <source>
        <strain evidence="9 10">ORNL</strain>
    </source>
</reference>
<evidence type="ECO:0000256" key="4">
    <source>
        <dbReference type="ARBA" id="ARBA00022729"/>
    </source>
</evidence>
<evidence type="ECO:0000256" key="3">
    <source>
        <dbReference type="ARBA" id="ARBA00022723"/>
    </source>
</evidence>
<dbReference type="KEGG" id="talb:FTW19_02285"/>
<sequence length="499" mass="54285">MMTRWIFSAAVLASALATTCLWGQSCERLQQSSSSSVSITTAKTVAAGAFTTPEGKGGFSSLPAFCRVAARLKPTSDSDIGIEVWLPVSGWNGKFLAVGSGGWGGSIAYDAMVEALRRGYATSATDDGHTGSSGSFLMGHPEKFVDFAYRAEHEMTVEAKALIKAFYGRDARYSYWNGCSGGGREGLLQAARFPDEFDGMIAGDPANVRRNAWALWLANQTFKDSADAIPASKYPMIHQAVLNACDAKDGVKDGLIENPEGCEVDFSKLACKGDDKADCLTERQVRTAQTIISPATDAKGQVYFPRLEPGTELRWARLAGGPDPADLFLDQFRYLVYQNPNWDWRTFDLERDAAKANAMNKDVDELDPNLTAFSRHHGKLLLYHGWADQQVAPGSTVEFYKSVLQATGSSVDAPEWIRLYMMPGMAHCSGGEGPDSFDKIGVLEEWVEHGKAPAEIVASHQSHGRVDRTRPLCPYPQVAQYKGSGSIDDAKNFSCVSLH</sequence>
<name>A0A5B9E5S6_9BACT</name>
<gene>
    <name evidence="9" type="ORF">FTW19_02285</name>
</gene>
<dbReference type="OrthoDB" id="176867at2"/>
<keyword evidence="3" id="KW-0479">Metal-binding</keyword>
<evidence type="ECO:0000256" key="5">
    <source>
        <dbReference type="ARBA" id="ARBA00022801"/>
    </source>
</evidence>
<keyword evidence="10" id="KW-1185">Reference proteome</keyword>
<organism evidence="9 10">
    <name type="scientific">Terriglobus albidus</name>
    <dbReference type="NCBI Taxonomy" id="1592106"/>
    <lineage>
        <taxon>Bacteria</taxon>
        <taxon>Pseudomonadati</taxon>
        <taxon>Acidobacteriota</taxon>
        <taxon>Terriglobia</taxon>
        <taxon>Terriglobales</taxon>
        <taxon>Acidobacteriaceae</taxon>
        <taxon>Terriglobus</taxon>
    </lineage>
</organism>
<feature type="signal peptide" evidence="8">
    <location>
        <begin position="1"/>
        <end position="23"/>
    </location>
</feature>
<evidence type="ECO:0000256" key="1">
    <source>
        <dbReference type="ARBA" id="ARBA00006249"/>
    </source>
</evidence>
<dbReference type="PROSITE" id="PS51257">
    <property type="entry name" value="PROKAR_LIPOPROTEIN"/>
    <property type="match status" value="1"/>
</dbReference>
<evidence type="ECO:0000313" key="10">
    <source>
        <dbReference type="Proteomes" id="UP000321820"/>
    </source>
</evidence>
<keyword evidence="2" id="KW-0719">Serine esterase</keyword>
<accession>A0A5B9E5S6</accession>
<proteinExistence type="inferred from homology"/>
<dbReference type="EMBL" id="CP042806">
    <property type="protein sequence ID" value="QEE26934.1"/>
    <property type="molecule type" value="Genomic_DNA"/>
</dbReference>